<dbReference type="InterPro" id="IPR005366">
    <property type="entry name" value="EMC8/9"/>
</dbReference>
<name>A0A316V389_9BASI</name>
<dbReference type="AlphaFoldDB" id="A0A316V389"/>
<sequence length="234" mass="23596">MATPLTLTPSAYALLVLHAARHPHSAVVGILVGDAATSTVNHVVPIAHHWTTLAPAQDIAVDLTAAHVTSQGKYQLLGIYEAPAIASVEEPSAAAVRLAIKASAGQASSSKSSSSSSSSSAASHIIVLQGSKLLQGDSTESTSHGLIPYTLPASAAPTSRPKKTGGDAAGSGIVVQGAGKTLQTVKGMVRGTTGEAGAWKRLRDFDDHLEDTAADWLDNAALVKSIAAAGVAVA</sequence>
<proteinExistence type="predicted"/>
<accession>A0A316V389</accession>
<reference evidence="2 3" key="1">
    <citation type="journal article" date="2018" name="Mol. Biol. Evol.">
        <title>Broad Genomic Sampling Reveals a Smut Pathogenic Ancestry of the Fungal Clade Ustilaginomycotina.</title>
        <authorList>
            <person name="Kijpornyongpan T."/>
            <person name="Mondo S.J."/>
            <person name="Barry K."/>
            <person name="Sandor L."/>
            <person name="Lee J."/>
            <person name="Lipzen A."/>
            <person name="Pangilinan J."/>
            <person name="LaButti K."/>
            <person name="Hainaut M."/>
            <person name="Henrissat B."/>
            <person name="Grigoriev I.V."/>
            <person name="Spatafora J.W."/>
            <person name="Aime M.C."/>
        </authorList>
    </citation>
    <scope>NUCLEOTIDE SEQUENCE [LARGE SCALE GENOMIC DNA]</scope>
    <source>
        <strain evidence="2 3">MCA 5214</strain>
    </source>
</reference>
<protein>
    <submittedName>
        <fullName evidence="2">Uncharacterized protein</fullName>
    </submittedName>
</protein>
<gene>
    <name evidence="2" type="ORF">BDZ90DRAFT_229996</name>
</gene>
<dbReference type="GO" id="GO:0072546">
    <property type="term" value="C:EMC complex"/>
    <property type="evidence" value="ECO:0007669"/>
    <property type="project" value="InterPro"/>
</dbReference>
<dbReference type="STRING" id="1569628.A0A316V389"/>
<keyword evidence="3" id="KW-1185">Reference proteome</keyword>
<evidence type="ECO:0000313" key="3">
    <source>
        <dbReference type="Proteomes" id="UP000245884"/>
    </source>
</evidence>
<organism evidence="2 3">
    <name type="scientific">Jaminaea rosea</name>
    <dbReference type="NCBI Taxonomy" id="1569628"/>
    <lineage>
        <taxon>Eukaryota</taxon>
        <taxon>Fungi</taxon>
        <taxon>Dikarya</taxon>
        <taxon>Basidiomycota</taxon>
        <taxon>Ustilaginomycotina</taxon>
        <taxon>Exobasidiomycetes</taxon>
        <taxon>Microstromatales</taxon>
        <taxon>Microstromatales incertae sedis</taxon>
        <taxon>Jaminaea</taxon>
    </lineage>
</organism>
<dbReference type="PANTHER" id="PTHR12941:SF10">
    <property type="entry name" value="ER MEMBRANE PROTEIN COMPLEX SUBUNIT 8_9 HOMOLOG"/>
    <property type="match status" value="1"/>
</dbReference>
<dbReference type="Pfam" id="PF03665">
    <property type="entry name" value="UPF0172"/>
    <property type="match status" value="1"/>
</dbReference>
<dbReference type="Proteomes" id="UP000245884">
    <property type="component" value="Unassembled WGS sequence"/>
</dbReference>
<dbReference type="OrthoDB" id="194468at2759"/>
<evidence type="ECO:0000256" key="1">
    <source>
        <dbReference type="SAM" id="MobiDB-lite"/>
    </source>
</evidence>
<dbReference type="EMBL" id="KZ819662">
    <property type="protein sequence ID" value="PWN31001.1"/>
    <property type="molecule type" value="Genomic_DNA"/>
</dbReference>
<dbReference type="RefSeq" id="XP_025365613.1">
    <property type="nucleotide sequence ID" value="XM_025505304.1"/>
</dbReference>
<dbReference type="PANTHER" id="PTHR12941">
    <property type="entry name" value="ER MEMBRANE PROTEIN COMPLEX"/>
    <property type="match status" value="1"/>
</dbReference>
<evidence type="ECO:0000313" key="2">
    <source>
        <dbReference type="EMBL" id="PWN31001.1"/>
    </source>
</evidence>
<feature type="region of interest" description="Disordered" evidence="1">
    <location>
        <begin position="150"/>
        <end position="171"/>
    </location>
</feature>
<dbReference type="GeneID" id="37027127"/>